<dbReference type="Proteomes" id="UP000030748">
    <property type="component" value="Unassembled WGS sequence"/>
</dbReference>
<evidence type="ECO:0000256" key="7">
    <source>
        <dbReference type="ARBA" id="ARBA00023136"/>
    </source>
</evidence>
<evidence type="ECO:0000256" key="10">
    <source>
        <dbReference type="SAM" id="Phobius"/>
    </source>
</evidence>
<dbReference type="InterPro" id="IPR005018">
    <property type="entry name" value="DOMON_domain"/>
</dbReference>
<dbReference type="Pfam" id="PF03188">
    <property type="entry name" value="Cytochrom_B561"/>
    <property type="match status" value="1"/>
</dbReference>
<dbReference type="Gene3D" id="1.20.120.1770">
    <property type="match status" value="1"/>
</dbReference>
<evidence type="ECO:0000259" key="13">
    <source>
        <dbReference type="PROSITE" id="PS50939"/>
    </source>
</evidence>
<keyword evidence="7 8" id="KW-0472">Membrane</keyword>
<dbReference type="InterPro" id="IPR006593">
    <property type="entry name" value="Cyt_b561/ferric_Rdtase_TM"/>
</dbReference>
<feature type="binding site" description="axial binding residue" evidence="9">
    <location>
        <position position="322"/>
    </location>
    <ligand>
        <name>heme b</name>
        <dbReference type="ChEBI" id="CHEBI:60344"/>
        <label>1</label>
    </ligand>
    <ligandPart>
        <name>Fe</name>
        <dbReference type="ChEBI" id="CHEBI:18248"/>
    </ligandPart>
</feature>
<keyword evidence="6 10" id="KW-1133">Transmembrane helix</keyword>
<evidence type="ECO:0000313" key="14">
    <source>
        <dbReference type="EMBL" id="EYU33657.1"/>
    </source>
</evidence>
<keyword evidence="2 8" id="KW-0813">Transport</keyword>
<keyword evidence="15" id="KW-1185">Reference proteome</keyword>
<keyword evidence="4 11" id="KW-0732">Signal</keyword>
<comment type="subcellular location">
    <subcellularLocation>
        <location evidence="1">Membrane</location>
    </subcellularLocation>
</comment>
<dbReference type="PANTHER" id="PTHR23130">
    <property type="entry name" value="CYTOCHROME B561 AND DOMON DOMAIN-CONTAINING PROTEIN"/>
    <property type="match status" value="1"/>
</dbReference>
<feature type="transmembrane region" description="Helical" evidence="10">
    <location>
        <begin position="248"/>
        <end position="274"/>
    </location>
</feature>
<feature type="domain" description="DOMON" evidence="12">
    <location>
        <begin position="54"/>
        <end position="184"/>
    </location>
</feature>
<feature type="transmembrane region" description="Helical" evidence="10">
    <location>
        <begin position="280"/>
        <end position="303"/>
    </location>
</feature>
<keyword evidence="3 10" id="KW-0812">Transmembrane</keyword>
<feature type="binding site" description="axial binding residue" evidence="9">
    <location>
        <position position="217"/>
    </location>
    <ligand>
        <name>heme b</name>
        <dbReference type="ChEBI" id="CHEBI:60344"/>
        <label>1</label>
    </ligand>
    <ligandPart>
        <name>Fe</name>
        <dbReference type="ChEBI" id="CHEBI:18248"/>
    </ligandPart>
</feature>
<dbReference type="PROSITE" id="PS50836">
    <property type="entry name" value="DOMON"/>
    <property type="match status" value="1"/>
</dbReference>
<feature type="transmembrane region" description="Helical" evidence="10">
    <location>
        <begin position="352"/>
        <end position="374"/>
    </location>
</feature>
<dbReference type="Pfam" id="PF04526">
    <property type="entry name" value="DUF568"/>
    <property type="match status" value="1"/>
</dbReference>
<organism evidence="14 15">
    <name type="scientific">Erythranthe guttata</name>
    <name type="common">Yellow monkey flower</name>
    <name type="synonym">Mimulus guttatus</name>
    <dbReference type="NCBI Taxonomy" id="4155"/>
    <lineage>
        <taxon>Eukaryota</taxon>
        <taxon>Viridiplantae</taxon>
        <taxon>Streptophyta</taxon>
        <taxon>Embryophyta</taxon>
        <taxon>Tracheophyta</taxon>
        <taxon>Spermatophyta</taxon>
        <taxon>Magnoliopsida</taxon>
        <taxon>eudicotyledons</taxon>
        <taxon>Gunneridae</taxon>
        <taxon>Pentapetalae</taxon>
        <taxon>asterids</taxon>
        <taxon>lamiids</taxon>
        <taxon>Lamiales</taxon>
        <taxon>Phrymaceae</taxon>
        <taxon>Erythranthe</taxon>
    </lineage>
</organism>
<dbReference type="InterPro" id="IPR017214">
    <property type="entry name" value="UCP037471"/>
</dbReference>
<evidence type="ECO:0000256" key="4">
    <source>
        <dbReference type="ARBA" id="ARBA00022729"/>
    </source>
</evidence>
<dbReference type="GO" id="GO:0016020">
    <property type="term" value="C:membrane"/>
    <property type="evidence" value="ECO:0007669"/>
    <property type="project" value="UniProtKB-SubCell"/>
</dbReference>
<evidence type="ECO:0000256" key="5">
    <source>
        <dbReference type="ARBA" id="ARBA00022982"/>
    </source>
</evidence>
<keyword evidence="9" id="KW-0479">Metal-binding</keyword>
<dbReference type="CDD" id="cd08760">
    <property type="entry name" value="Cyt_b561_FRRS1_like"/>
    <property type="match status" value="1"/>
</dbReference>
<keyword evidence="5 8" id="KW-0249">Electron transport</keyword>
<feature type="binding site" description="axial binding residue" evidence="9">
    <location>
        <position position="253"/>
    </location>
    <ligand>
        <name>heme b</name>
        <dbReference type="ChEBI" id="CHEBI:60344"/>
        <label>1</label>
    </ligand>
    <ligandPart>
        <name>Fe</name>
        <dbReference type="ChEBI" id="CHEBI:18248"/>
    </ligandPart>
</feature>
<evidence type="ECO:0000256" key="11">
    <source>
        <dbReference type="SAM" id="SignalP"/>
    </source>
</evidence>
<dbReference type="STRING" id="4155.A0A022QYG7"/>
<sequence>MSSSNIKLLYCSLFFTLGFLSPPSTANAHSCSDGFKSATSKIKITQHCRKKVDLGAEFAWNFDNKSRKLEIAFGARLGDGDSAGWIAWGLNPDGPHMVGTRAMIGIKQANGSVECHNYDVGVGARIGCPLLPWSAEEEEGGGGGGGDELGFFFNEIGYHVIVASVGFLPHVYNTSRINVVWQIGAAAAGKQPLMHPKTLANFDCAETVDLVSDRIIHGILNIVGWGTLLPVGVIIARYFRRFPKEWKWWFTFHVSCQTIGYILGLSGWALGIWLGNTSKYYSFTCHRSLGIIIFTFTTIQMVALRLKPKSGDEYRSYWNMYHHFLGYALLALISVNIFVGISIIGAGRAWKWAYIGILGCLGAVALAFEVLTWIKFVLSILDNKQTELSPHPYYIHVIRVRTIPFFRSR</sequence>
<dbReference type="EMBL" id="KI630752">
    <property type="protein sequence ID" value="EYU33657.1"/>
    <property type="molecule type" value="Genomic_DNA"/>
</dbReference>
<feature type="transmembrane region" description="Helical" evidence="10">
    <location>
        <begin position="324"/>
        <end position="346"/>
    </location>
</feature>
<accession>A0A022QYG7</accession>
<feature type="binding site" description="axial binding residue" evidence="9">
    <location>
        <position position="286"/>
    </location>
    <ligand>
        <name>heme b</name>
        <dbReference type="ChEBI" id="CHEBI:60344"/>
        <label>1</label>
    </ligand>
    <ligandPart>
        <name>Fe</name>
        <dbReference type="ChEBI" id="CHEBI:18248"/>
    </ligandPart>
</feature>
<evidence type="ECO:0000256" key="3">
    <source>
        <dbReference type="ARBA" id="ARBA00022692"/>
    </source>
</evidence>
<dbReference type="GO" id="GO:0046872">
    <property type="term" value="F:metal ion binding"/>
    <property type="evidence" value="ECO:0007669"/>
    <property type="project" value="UniProtKB-KW"/>
</dbReference>
<dbReference type="PIRSF" id="PIRSF037471">
    <property type="entry name" value="UCP037471"/>
    <property type="match status" value="1"/>
</dbReference>
<gene>
    <name evidence="14" type="ORF">MIMGU_mgv1a026502mg</name>
</gene>
<evidence type="ECO:0000256" key="9">
    <source>
        <dbReference type="PIRSR" id="PIRSR037471-1"/>
    </source>
</evidence>
<proteinExistence type="predicted"/>
<comment type="cofactor">
    <cofactor evidence="8">
        <name>heme b</name>
        <dbReference type="ChEBI" id="CHEBI:60344"/>
    </cofactor>
    <text evidence="8">Binds 2 heme b groups non-covalently.</text>
</comment>
<dbReference type="AlphaFoldDB" id="A0A022QYG7"/>
<feature type="signal peptide" evidence="11">
    <location>
        <begin position="1"/>
        <end position="28"/>
    </location>
</feature>
<evidence type="ECO:0000256" key="2">
    <source>
        <dbReference type="ARBA" id="ARBA00022448"/>
    </source>
</evidence>
<evidence type="ECO:0000256" key="6">
    <source>
        <dbReference type="ARBA" id="ARBA00022989"/>
    </source>
</evidence>
<keyword evidence="9" id="KW-0408">Iron</keyword>
<dbReference type="eggNOG" id="KOG4293">
    <property type="taxonomic scope" value="Eukaryota"/>
</dbReference>
<dbReference type="PANTHER" id="PTHR23130:SF175">
    <property type="entry name" value="CYTOCHROME B561 AND DOMON DOMAIN-CONTAINING PROTEIN"/>
    <property type="match status" value="1"/>
</dbReference>
<feature type="domain" description="Cytochrome b561" evidence="13">
    <location>
        <begin position="179"/>
        <end position="377"/>
    </location>
</feature>
<dbReference type="InterPro" id="IPR045265">
    <property type="entry name" value="AIR12_DOMON"/>
</dbReference>
<dbReference type="PROSITE" id="PS50939">
    <property type="entry name" value="CYTOCHROME_B561"/>
    <property type="match status" value="1"/>
</dbReference>
<feature type="chain" id="PRO_5001504620" description="Cytochrome b561 and DOMON domain-containing protein" evidence="11">
    <location>
        <begin position="29"/>
        <end position="409"/>
    </location>
</feature>
<evidence type="ECO:0000259" key="12">
    <source>
        <dbReference type="PROSITE" id="PS50836"/>
    </source>
</evidence>
<name>A0A022QYG7_ERYGU</name>
<dbReference type="SMART" id="SM00665">
    <property type="entry name" value="B561"/>
    <property type="match status" value="1"/>
</dbReference>
<feature type="transmembrane region" description="Helical" evidence="10">
    <location>
        <begin position="215"/>
        <end position="236"/>
    </location>
</feature>
<reference evidence="14 15" key="1">
    <citation type="journal article" date="2013" name="Proc. Natl. Acad. Sci. U.S.A.">
        <title>Fine-scale variation in meiotic recombination in Mimulus inferred from population shotgun sequencing.</title>
        <authorList>
            <person name="Hellsten U."/>
            <person name="Wright K.M."/>
            <person name="Jenkins J."/>
            <person name="Shu S."/>
            <person name="Yuan Y."/>
            <person name="Wessler S.R."/>
            <person name="Schmutz J."/>
            <person name="Willis J.H."/>
            <person name="Rokhsar D.S."/>
        </authorList>
    </citation>
    <scope>NUCLEOTIDE SEQUENCE [LARGE SCALE GENOMIC DNA]</scope>
    <source>
        <strain evidence="15">cv. DUN x IM62</strain>
    </source>
</reference>
<evidence type="ECO:0000256" key="1">
    <source>
        <dbReference type="ARBA" id="ARBA00004370"/>
    </source>
</evidence>
<evidence type="ECO:0000256" key="8">
    <source>
        <dbReference type="PIRNR" id="PIRNR037471"/>
    </source>
</evidence>
<evidence type="ECO:0000313" key="15">
    <source>
        <dbReference type="Proteomes" id="UP000030748"/>
    </source>
</evidence>
<protein>
    <recommendedName>
        <fullName evidence="8">Cytochrome b561 and DOMON domain-containing protein</fullName>
    </recommendedName>
</protein>